<dbReference type="PROSITE" id="PS00107">
    <property type="entry name" value="PROTEIN_KINASE_ATP"/>
    <property type="match status" value="1"/>
</dbReference>
<dbReference type="InterPro" id="IPR002048">
    <property type="entry name" value="EF_hand_dom"/>
</dbReference>
<dbReference type="InterPro" id="IPR018247">
    <property type="entry name" value="EF_Hand_1_Ca_BS"/>
</dbReference>
<dbReference type="SMART" id="SM00220">
    <property type="entry name" value="S_TKc"/>
    <property type="match status" value="1"/>
</dbReference>
<evidence type="ECO:0000259" key="14">
    <source>
        <dbReference type="PROSITE" id="PS50011"/>
    </source>
</evidence>
<dbReference type="EC" id="2.7.11.1" evidence="2"/>
<reference evidence="16 17" key="1">
    <citation type="submission" date="2021-05" db="EMBL/GenBank/DDBJ databases">
        <title>Genome Assembly of Synthetic Allotetraploid Brassica napus Reveals Homoeologous Exchanges between Subgenomes.</title>
        <authorList>
            <person name="Davis J.T."/>
        </authorList>
    </citation>
    <scope>NUCLEOTIDE SEQUENCE [LARGE SCALE GENOMIC DNA]</scope>
    <source>
        <strain evidence="17">cv. Da-Ae</strain>
        <tissue evidence="16">Seedling</tissue>
    </source>
</reference>
<dbReference type="Gene3D" id="1.10.238.10">
    <property type="entry name" value="EF-hand"/>
    <property type="match status" value="1"/>
</dbReference>
<comment type="caution">
    <text evidence="16">The sequence shown here is derived from an EMBL/GenBank/DDBJ whole genome shotgun (WGS) entry which is preliminary data.</text>
</comment>
<organism evidence="16 17">
    <name type="scientific">Brassica napus</name>
    <name type="common">Rape</name>
    <dbReference type="NCBI Taxonomy" id="3708"/>
    <lineage>
        <taxon>Eukaryota</taxon>
        <taxon>Viridiplantae</taxon>
        <taxon>Streptophyta</taxon>
        <taxon>Embryophyta</taxon>
        <taxon>Tracheophyta</taxon>
        <taxon>Spermatophyta</taxon>
        <taxon>Magnoliopsida</taxon>
        <taxon>eudicotyledons</taxon>
        <taxon>Gunneridae</taxon>
        <taxon>Pentapetalae</taxon>
        <taxon>rosids</taxon>
        <taxon>malvids</taxon>
        <taxon>Brassicales</taxon>
        <taxon>Brassicaceae</taxon>
        <taxon>Brassiceae</taxon>
        <taxon>Brassica</taxon>
    </lineage>
</organism>
<dbReference type="PROSITE" id="PS50011">
    <property type="entry name" value="PROTEIN_KINASE_DOM"/>
    <property type="match status" value="1"/>
</dbReference>
<protein>
    <recommendedName>
        <fullName evidence="2">non-specific serine/threonine protein kinase</fullName>
        <ecNumber evidence="2">2.7.11.1</ecNumber>
    </recommendedName>
</protein>
<dbReference type="InterPro" id="IPR050205">
    <property type="entry name" value="CDPK_Ser/Thr_kinases"/>
</dbReference>
<evidence type="ECO:0000256" key="6">
    <source>
        <dbReference type="ARBA" id="ARBA00022741"/>
    </source>
</evidence>
<proteinExistence type="inferred from homology"/>
<evidence type="ECO:0000256" key="9">
    <source>
        <dbReference type="ARBA" id="ARBA00022840"/>
    </source>
</evidence>
<keyword evidence="6 12" id="KW-0547">Nucleotide-binding</keyword>
<evidence type="ECO:0000256" key="7">
    <source>
        <dbReference type="ARBA" id="ARBA00022777"/>
    </source>
</evidence>
<evidence type="ECO:0000313" key="16">
    <source>
        <dbReference type="EMBL" id="KAH0935449.1"/>
    </source>
</evidence>
<evidence type="ECO:0000256" key="8">
    <source>
        <dbReference type="ARBA" id="ARBA00022837"/>
    </source>
</evidence>
<dbReference type="SUPFAM" id="SSF56112">
    <property type="entry name" value="Protein kinase-like (PK-like)"/>
    <property type="match status" value="1"/>
</dbReference>
<keyword evidence="8" id="KW-0106">Calcium</keyword>
<dbReference type="InterPro" id="IPR011992">
    <property type="entry name" value="EF-hand-dom_pair"/>
</dbReference>
<keyword evidence="5" id="KW-0808">Transferase</keyword>
<dbReference type="InterPro" id="IPR011009">
    <property type="entry name" value="Kinase-like_dom_sf"/>
</dbReference>
<feature type="domain" description="Protein kinase" evidence="14">
    <location>
        <begin position="1"/>
        <end position="232"/>
    </location>
</feature>
<dbReference type="PANTHER" id="PTHR24349">
    <property type="entry name" value="SERINE/THREONINE-PROTEIN KINASE"/>
    <property type="match status" value="1"/>
</dbReference>
<dbReference type="Proteomes" id="UP000824890">
    <property type="component" value="Unassembled WGS sequence"/>
</dbReference>
<feature type="domain" description="EF-hand" evidence="15">
    <location>
        <begin position="265"/>
        <end position="300"/>
    </location>
</feature>
<evidence type="ECO:0000256" key="11">
    <source>
        <dbReference type="ARBA" id="ARBA00048679"/>
    </source>
</evidence>
<feature type="compositionally biased region" description="Low complexity" evidence="13">
    <location>
        <begin position="42"/>
        <end position="61"/>
    </location>
</feature>
<dbReference type="Gene3D" id="3.30.200.20">
    <property type="entry name" value="Phosphorylase Kinase, domain 1"/>
    <property type="match status" value="1"/>
</dbReference>
<evidence type="ECO:0000256" key="1">
    <source>
        <dbReference type="ARBA" id="ARBA00005354"/>
    </source>
</evidence>
<comment type="catalytic activity">
    <reaction evidence="11">
        <text>L-seryl-[protein] + ATP = O-phospho-L-seryl-[protein] + ADP + H(+)</text>
        <dbReference type="Rhea" id="RHEA:17989"/>
        <dbReference type="Rhea" id="RHEA-COMP:9863"/>
        <dbReference type="Rhea" id="RHEA-COMP:11604"/>
        <dbReference type="ChEBI" id="CHEBI:15378"/>
        <dbReference type="ChEBI" id="CHEBI:29999"/>
        <dbReference type="ChEBI" id="CHEBI:30616"/>
        <dbReference type="ChEBI" id="CHEBI:83421"/>
        <dbReference type="ChEBI" id="CHEBI:456216"/>
        <dbReference type="EC" id="2.7.11.1"/>
    </reaction>
</comment>
<dbReference type="Pfam" id="PF13499">
    <property type="entry name" value="EF-hand_7"/>
    <property type="match status" value="1"/>
</dbReference>
<accession>A0ABQ8E1G0</accession>
<feature type="region of interest" description="Disordered" evidence="13">
    <location>
        <begin position="1"/>
        <end position="72"/>
    </location>
</feature>
<evidence type="ECO:0000256" key="2">
    <source>
        <dbReference type="ARBA" id="ARBA00012513"/>
    </source>
</evidence>
<dbReference type="SMART" id="SM00054">
    <property type="entry name" value="EFh"/>
    <property type="match status" value="1"/>
</dbReference>
<sequence>MGHRHSKSKSSGPPPSSSSSSSSTNVVHHVQPSGERRGSSGSGPTPVGSSSTGGSRSAASAQQNGRILGRPMENVRGTYDFGKELGRGQFGVTYLVTHKETKKLFACKSIPTRRLVHRDDIEDVRREVQIMHHLSGHSAYYVAPEVLKRNYGPEADIWSAGVILFILISGVPPFWGENETGIFDAILKGELDFSADPWPTVSAGAKDLVKKMLKYDPKDRLTASEVLNHPWIKEDGEASDKPLDNAVLYITMEELEQAMKKYNMGDDKSIKEIIAEVDTDRDGKINYEEFVAMMKKGNPELVTNRRRVNM</sequence>
<dbReference type="Pfam" id="PF00069">
    <property type="entry name" value="Pkinase"/>
    <property type="match status" value="2"/>
</dbReference>
<evidence type="ECO:0000259" key="15">
    <source>
        <dbReference type="PROSITE" id="PS50222"/>
    </source>
</evidence>
<dbReference type="InterPro" id="IPR000719">
    <property type="entry name" value="Prot_kinase_dom"/>
</dbReference>
<dbReference type="InterPro" id="IPR017441">
    <property type="entry name" value="Protein_kinase_ATP_BS"/>
</dbReference>
<keyword evidence="7" id="KW-0418">Kinase</keyword>
<evidence type="ECO:0000256" key="3">
    <source>
        <dbReference type="ARBA" id="ARBA00022527"/>
    </source>
</evidence>
<evidence type="ECO:0000256" key="12">
    <source>
        <dbReference type="PROSITE-ProRule" id="PRU10141"/>
    </source>
</evidence>
<evidence type="ECO:0000256" key="5">
    <source>
        <dbReference type="ARBA" id="ARBA00022679"/>
    </source>
</evidence>
<dbReference type="PROSITE" id="PS50222">
    <property type="entry name" value="EF_HAND_2"/>
    <property type="match status" value="1"/>
</dbReference>
<keyword evidence="17" id="KW-1185">Reference proteome</keyword>
<keyword evidence="3" id="KW-0723">Serine/threonine-protein kinase</keyword>
<gene>
    <name evidence="16" type="ORF">HID58_012566</name>
</gene>
<dbReference type="SUPFAM" id="SSF47473">
    <property type="entry name" value="EF-hand"/>
    <property type="match status" value="1"/>
</dbReference>
<feature type="binding site" evidence="12">
    <location>
        <position position="108"/>
    </location>
    <ligand>
        <name>ATP</name>
        <dbReference type="ChEBI" id="CHEBI:30616"/>
    </ligand>
</feature>
<comment type="catalytic activity">
    <reaction evidence="10">
        <text>L-threonyl-[protein] + ATP = O-phospho-L-threonyl-[protein] + ADP + H(+)</text>
        <dbReference type="Rhea" id="RHEA:46608"/>
        <dbReference type="Rhea" id="RHEA-COMP:11060"/>
        <dbReference type="Rhea" id="RHEA-COMP:11605"/>
        <dbReference type="ChEBI" id="CHEBI:15378"/>
        <dbReference type="ChEBI" id="CHEBI:30013"/>
        <dbReference type="ChEBI" id="CHEBI:30616"/>
        <dbReference type="ChEBI" id="CHEBI:61977"/>
        <dbReference type="ChEBI" id="CHEBI:456216"/>
        <dbReference type="EC" id="2.7.11.1"/>
    </reaction>
</comment>
<evidence type="ECO:0000256" key="10">
    <source>
        <dbReference type="ARBA" id="ARBA00047899"/>
    </source>
</evidence>
<dbReference type="CDD" id="cd00051">
    <property type="entry name" value="EFh"/>
    <property type="match status" value="1"/>
</dbReference>
<keyword evidence="9 12" id="KW-0067">ATP-binding</keyword>
<evidence type="ECO:0000313" key="17">
    <source>
        <dbReference type="Proteomes" id="UP000824890"/>
    </source>
</evidence>
<evidence type="ECO:0000256" key="4">
    <source>
        <dbReference type="ARBA" id="ARBA00022553"/>
    </source>
</evidence>
<name>A0ABQ8E1G0_BRANA</name>
<evidence type="ECO:0000256" key="13">
    <source>
        <dbReference type="SAM" id="MobiDB-lite"/>
    </source>
</evidence>
<dbReference type="PROSITE" id="PS00018">
    <property type="entry name" value="EF_HAND_1"/>
    <property type="match status" value="1"/>
</dbReference>
<dbReference type="EMBL" id="JAGKQM010000003">
    <property type="protein sequence ID" value="KAH0935449.1"/>
    <property type="molecule type" value="Genomic_DNA"/>
</dbReference>
<dbReference type="Gene3D" id="1.10.510.10">
    <property type="entry name" value="Transferase(Phosphotransferase) domain 1"/>
    <property type="match status" value="1"/>
</dbReference>
<comment type="similarity">
    <text evidence="1">Belongs to the protein kinase superfamily. CAMK Ser/Thr protein kinase family. CaMK subfamily.</text>
</comment>
<keyword evidence="4" id="KW-0597">Phosphoprotein</keyword>